<dbReference type="Gene3D" id="1.10.10.60">
    <property type="entry name" value="Homeodomain-like"/>
    <property type="match status" value="1"/>
</dbReference>
<evidence type="ECO:0000313" key="2">
    <source>
        <dbReference type="Proteomes" id="UP001589702"/>
    </source>
</evidence>
<keyword evidence="2" id="KW-1185">Reference proteome</keyword>
<accession>A0ABV5Y5J2</accession>
<dbReference type="EMBL" id="JBHMBC010000039">
    <property type="protein sequence ID" value="MFB9821946.1"/>
    <property type="molecule type" value="Genomic_DNA"/>
</dbReference>
<dbReference type="InterPro" id="IPR009057">
    <property type="entry name" value="Homeodomain-like_sf"/>
</dbReference>
<organism evidence="1 2">
    <name type="scientific">Arthrobacter ramosus</name>
    <dbReference type="NCBI Taxonomy" id="1672"/>
    <lineage>
        <taxon>Bacteria</taxon>
        <taxon>Bacillati</taxon>
        <taxon>Actinomycetota</taxon>
        <taxon>Actinomycetes</taxon>
        <taxon>Micrococcales</taxon>
        <taxon>Micrococcaceae</taxon>
        <taxon>Arthrobacter</taxon>
    </lineage>
</organism>
<evidence type="ECO:0000313" key="1">
    <source>
        <dbReference type="EMBL" id="MFB9821946.1"/>
    </source>
</evidence>
<sequence>MKAENATNIFRDPRGAARLADAVGIRQPSLCHHFATKDDILAEPLDGTVAASLAFRPALHDRVHN</sequence>
<protein>
    <recommendedName>
        <fullName evidence="3">TetR family transcriptional regulator</fullName>
    </recommendedName>
</protein>
<name>A0ABV5Y5J2_ARTRM</name>
<comment type="caution">
    <text evidence="1">The sequence shown here is derived from an EMBL/GenBank/DDBJ whole genome shotgun (WGS) entry which is preliminary data.</text>
</comment>
<dbReference type="Proteomes" id="UP001589702">
    <property type="component" value="Unassembled WGS sequence"/>
</dbReference>
<dbReference type="RefSeq" id="WP_308193831.1">
    <property type="nucleotide sequence ID" value="NZ_BAAAWN010000001.1"/>
</dbReference>
<gene>
    <name evidence="1" type="ORF">ACFFP1_20950</name>
</gene>
<evidence type="ECO:0008006" key="3">
    <source>
        <dbReference type="Google" id="ProtNLM"/>
    </source>
</evidence>
<dbReference type="SUPFAM" id="SSF46689">
    <property type="entry name" value="Homeodomain-like"/>
    <property type="match status" value="1"/>
</dbReference>
<proteinExistence type="predicted"/>
<reference evidence="1 2" key="1">
    <citation type="submission" date="2024-09" db="EMBL/GenBank/DDBJ databases">
        <authorList>
            <person name="Sun Q."/>
            <person name="Mori K."/>
        </authorList>
    </citation>
    <scope>NUCLEOTIDE SEQUENCE [LARGE SCALE GENOMIC DNA]</scope>
    <source>
        <strain evidence="1 2">JCM 1334</strain>
    </source>
</reference>